<proteinExistence type="predicted"/>
<protein>
    <recommendedName>
        <fullName evidence="5">Cobalt-zinc-cadmium resistance protein</fullName>
    </recommendedName>
</protein>
<dbReference type="Proteomes" id="UP000291078">
    <property type="component" value="Unassembled WGS sequence"/>
</dbReference>
<evidence type="ECO:0000313" key="4">
    <source>
        <dbReference type="Proteomes" id="UP000291078"/>
    </source>
</evidence>
<organism evidence="3 4">
    <name type="scientific">Cupriavidus agavae</name>
    <dbReference type="NCBI Taxonomy" id="1001822"/>
    <lineage>
        <taxon>Bacteria</taxon>
        <taxon>Pseudomonadati</taxon>
        <taxon>Pseudomonadota</taxon>
        <taxon>Betaproteobacteria</taxon>
        <taxon>Burkholderiales</taxon>
        <taxon>Burkholderiaceae</taxon>
        <taxon>Cupriavidus</taxon>
    </lineage>
</organism>
<evidence type="ECO:0000256" key="2">
    <source>
        <dbReference type="SAM" id="SignalP"/>
    </source>
</evidence>
<feature type="region of interest" description="Disordered" evidence="1">
    <location>
        <begin position="82"/>
        <end position="115"/>
    </location>
</feature>
<dbReference type="AlphaFoldDB" id="A0A4Q7RSI4"/>
<feature type="signal peptide" evidence="2">
    <location>
        <begin position="1"/>
        <end position="20"/>
    </location>
</feature>
<dbReference type="NCBIfam" id="NF045614">
    <property type="entry name" value="efflu_CzcI_Cupr"/>
    <property type="match status" value="1"/>
</dbReference>
<feature type="chain" id="PRO_5020815687" description="Cobalt-zinc-cadmium resistance protein" evidence="2">
    <location>
        <begin position="21"/>
        <end position="115"/>
    </location>
</feature>
<evidence type="ECO:0000256" key="1">
    <source>
        <dbReference type="SAM" id="MobiDB-lite"/>
    </source>
</evidence>
<dbReference type="EMBL" id="SGXM01000004">
    <property type="protein sequence ID" value="RZT36603.1"/>
    <property type="molecule type" value="Genomic_DNA"/>
</dbReference>
<sequence>MRRFLLICLLFVLPFQFSWAAAASYCQHETTVASWHLGHHEHRHQAAQDGVEKEKMPVVDTDCGVCHAVSVPMAWGDVAVESQAQGHGAGASRHEMPFSSRNPSAPDRPQWQRLA</sequence>
<dbReference type="RefSeq" id="WP_130392247.1">
    <property type="nucleotide sequence ID" value="NZ_SGXM01000004.1"/>
</dbReference>
<reference evidence="3 4" key="1">
    <citation type="journal article" date="2015" name="Stand. Genomic Sci.">
        <title>Genomic Encyclopedia of Bacterial and Archaeal Type Strains, Phase III: the genomes of soil and plant-associated and newly described type strains.</title>
        <authorList>
            <person name="Whitman W.B."/>
            <person name="Woyke T."/>
            <person name="Klenk H.P."/>
            <person name="Zhou Y."/>
            <person name="Lilburn T.G."/>
            <person name="Beck B.J."/>
            <person name="De Vos P."/>
            <person name="Vandamme P."/>
            <person name="Eisen J.A."/>
            <person name="Garrity G."/>
            <person name="Hugenholtz P."/>
            <person name="Kyrpides N.C."/>
        </authorList>
    </citation>
    <scope>NUCLEOTIDE SEQUENCE [LARGE SCALE GENOMIC DNA]</scope>
    <source>
        <strain evidence="3 4">ASC-9842</strain>
    </source>
</reference>
<evidence type="ECO:0000313" key="3">
    <source>
        <dbReference type="EMBL" id="RZT36603.1"/>
    </source>
</evidence>
<dbReference type="InterPro" id="IPR055013">
    <property type="entry name" value="CzcI"/>
</dbReference>
<evidence type="ECO:0008006" key="5">
    <source>
        <dbReference type="Google" id="ProtNLM"/>
    </source>
</evidence>
<dbReference type="OrthoDB" id="6717343at2"/>
<gene>
    <name evidence="3" type="ORF">EV147_3264</name>
</gene>
<keyword evidence="2" id="KW-0732">Signal</keyword>
<dbReference type="GO" id="GO:0046686">
    <property type="term" value="P:response to cadmium ion"/>
    <property type="evidence" value="ECO:0007669"/>
    <property type="project" value="InterPro"/>
</dbReference>
<name>A0A4Q7RSI4_9BURK</name>
<keyword evidence="4" id="KW-1185">Reference proteome</keyword>
<accession>A0A4Q7RSI4</accession>
<comment type="caution">
    <text evidence="3">The sequence shown here is derived from an EMBL/GenBank/DDBJ whole genome shotgun (WGS) entry which is preliminary data.</text>
</comment>